<evidence type="ECO:0000313" key="3">
    <source>
        <dbReference type="EMBL" id="QDT99986.1"/>
    </source>
</evidence>
<evidence type="ECO:0000313" key="4">
    <source>
        <dbReference type="Proteomes" id="UP000318704"/>
    </source>
</evidence>
<protein>
    <submittedName>
        <fullName evidence="3">Uncharacterized protein</fullName>
    </submittedName>
</protein>
<gene>
    <name evidence="3" type="ORF">V144x_55000</name>
</gene>
<keyword evidence="2" id="KW-0732">Signal</keyword>
<accession>A0A517W406</accession>
<name>A0A517W406_9PLAN</name>
<dbReference type="RefSeq" id="WP_144989961.1">
    <property type="nucleotide sequence ID" value="NZ_CP037920.1"/>
</dbReference>
<dbReference type="Proteomes" id="UP000318704">
    <property type="component" value="Chromosome"/>
</dbReference>
<proteinExistence type="predicted"/>
<feature type="compositionally biased region" description="Basic and acidic residues" evidence="1">
    <location>
        <begin position="44"/>
        <end position="71"/>
    </location>
</feature>
<reference evidence="3 4" key="1">
    <citation type="submission" date="2019-03" db="EMBL/GenBank/DDBJ databases">
        <title>Deep-cultivation of Planctomycetes and their phenomic and genomic characterization uncovers novel biology.</title>
        <authorList>
            <person name="Wiegand S."/>
            <person name="Jogler M."/>
            <person name="Boedeker C."/>
            <person name="Pinto D."/>
            <person name="Vollmers J."/>
            <person name="Rivas-Marin E."/>
            <person name="Kohn T."/>
            <person name="Peeters S.H."/>
            <person name="Heuer A."/>
            <person name="Rast P."/>
            <person name="Oberbeckmann S."/>
            <person name="Bunk B."/>
            <person name="Jeske O."/>
            <person name="Meyerdierks A."/>
            <person name="Storesund J.E."/>
            <person name="Kallscheuer N."/>
            <person name="Luecker S."/>
            <person name="Lage O.M."/>
            <person name="Pohl T."/>
            <person name="Merkel B.J."/>
            <person name="Hornburger P."/>
            <person name="Mueller R.-W."/>
            <person name="Bruemmer F."/>
            <person name="Labrenz M."/>
            <person name="Spormann A.M."/>
            <person name="Op den Camp H."/>
            <person name="Overmann J."/>
            <person name="Amann R."/>
            <person name="Jetten M.S.M."/>
            <person name="Mascher T."/>
            <person name="Medema M.H."/>
            <person name="Devos D.P."/>
            <person name="Kaster A.-K."/>
            <person name="Ovreas L."/>
            <person name="Rohde M."/>
            <person name="Galperin M.Y."/>
            <person name="Jogler C."/>
        </authorList>
    </citation>
    <scope>NUCLEOTIDE SEQUENCE [LARGE SCALE GENOMIC DNA]</scope>
    <source>
        <strain evidence="3 4">V144</strain>
    </source>
</reference>
<dbReference type="EMBL" id="CP037920">
    <property type="protein sequence ID" value="QDT99986.1"/>
    <property type="molecule type" value="Genomic_DNA"/>
</dbReference>
<evidence type="ECO:0000256" key="1">
    <source>
        <dbReference type="SAM" id="MobiDB-lite"/>
    </source>
</evidence>
<evidence type="ECO:0000256" key="2">
    <source>
        <dbReference type="SAM" id="SignalP"/>
    </source>
</evidence>
<feature type="region of interest" description="Disordered" evidence="1">
    <location>
        <begin position="26"/>
        <end position="77"/>
    </location>
</feature>
<dbReference type="AlphaFoldDB" id="A0A517W406"/>
<dbReference type="KEGG" id="gaw:V144x_55000"/>
<feature type="chain" id="PRO_5022084220" evidence="2">
    <location>
        <begin position="24"/>
        <end position="154"/>
    </location>
</feature>
<feature type="signal peptide" evidence="2">
    <location>
        <begin position="1"/>
        <end position="23"/>
    </location>
</feature>
<sequence precursor="true">MSRKIVSLILMPCVLLIQSVTFGHSHGGNQPAGHSLRPHIHVSHPSEDGIHHHCPNDHNHSDGHHSDHEKQNSTQFDSPFDHDSSAVYLSNTDMTVGSRSTFESGMVDLLQWFPLGWASACVFLQNTAMRQYDFQCAPPDSESPLFIRHHAYLI</sequence>
<organism evidence="3 4">
    <name type="scientific">Gimesia aquarii</name>
    <dbReference type="NCBI Taxonomy" id="2527964"/>
    <lineage>
        <taxon>Bacteria</taxon>
        <taxon>Pseudomonadati</taxon>
        <taxon>Planctomycetota</taxon>
        <taxon>Planctomycetia</taxon>
        <taxon>Planctomycetales</taxon>
        <taxon>Planctomycetaceae</taxon>
        <taxon>Gimesia</taxon>
    </lineage>
</organism>